<evidence type="ECO:0000256" key="7">
    <source>
        <dbReference type="ARBA" id="ARBA00022475"/>
    </source>
</evidence>
<evidence type="ECO:0000259" key="21">
    <source>
        <dbReference type="PROSITE" id="PS50290"/>
    </source>
</evidence>
<name>A0ABM1CXW1_CERSS</name>
<evidence type="ECO:0000256" key="18">
    <source>
        <dbReference type="ARBA" id="ARBA00036767"/>
    </source>
</evidence>
<evidence type="ECO:0000256" key="17">
    <source>
        <dbReference type="ARBA" id="ARBA00023136"/>
    </source>
</evidence>
<keyword evidence="17 19" id="KW-0472">Membrane</keyword>
<evidence type="ECO:0000256" key="3">
    <source>
        <dbReference type="ARBA" id="ARBA00004395"/>
    </source>
</evidence>
<dbReference type="RefSeq" id="XP_014644392.1">
    <property type="nucleotide sequence ID" value="XM_014788906.1"/>
</dbReference>
<feature type="compositionally biased region" description="Basic and acidic residues" evidence="20">
    <location>
        <begin position="64"/>
        <end position="77"/>
    </location>
</feature>
<evidence type="ECO:0000256" key="12">
    <source>
        <dbReference type="ARBA" id="ARBA00022777"/>
    </source>
</evidence>
<keyword evidence="13" id="KW-0256">Endoplasmic reticulum</keyword>
<feature type="domain" description="PI3K/PI4K catalytic" evidence="21">
    <location>
        <begin position="119"/>
        <end position="443"/>
    </location>
</feature>
<evidence type="ECO:0000256" key="5">
    <source>
        <dbReference type="ARBA" id="ARBA00004586"/>
    </source>
</evidence>
<evidence type="ECO:0000256" key="13">
    <source>
        <dbReference type="ARBA" id="ARBA00022824"/>
    </source>
</evidence>
<evidence type="ECO:0000256" key="2">
    <source>
        <dbReference type="ARBA" id="ARBA00004236"/>
    </source>
</evidence>
<comment type="similarity">
    <text evidence="6 19">Belongs to the PI3/PI4-kinase family. Type II PI4K subfamily.</text>
</comment>
<dbReference type="PANTHER" id="PTHR12865:SF6">
    <property type="entry name" value="PHOSPHATIDYLINOSITOL 4-KINASE TYPE 2-BETA"/>
    <property type="match status" value="1"/>
</dbReference>
<evidence type="ECO:0000313" key="23">
    <source>
        <dbReference type="RefSeq" id="XP_014644392.1"/>
    </source>
</evidence>
<gene>
    <name evidence="23" type="primary">LOC101397336</name>
</gene>
<dbReference type="Proteomes" id="UP000694910">
    <property type="component" value="Unplaced"/>
</dbReference>
<keyword evidence="22" id="KW-1185">Reference proteome</keyword>
<evidence type="ECO:0000256" key="19">
    <source>
        <dbReference type="RuleBase" id="RU367084"/>
    </source>
</evidence>
<evidence type="ECO:0000256" key="14">
    <source>
        <dbReference type="ARBA" id="ARBA00022840"/>
    </source>
</evidence>
<evidence type="ECO:0000256" key="10">
    <source>
        <dbReference type="ARBA" id="ARBA00022741"/>
    </source>
</evidence>
<dbReference type="Pfam" id="PF00454">
    <property type="entry name" value="PI3_PI4_kinase"/>
    <property type="match status" value="1"/>
</dbReference>
<dbReference type="InterPro" id="IPR000403">
    <property type="entry name" value="PI3/4_kinase_cat_dom"/>
</dbReference>
<dbReference type="EC" id="2.7.1.67" evidence="19"/>
<proteinExistence type="inferred from homology"/>
<evidence type="ECO:0000256" key="1">
    <source>
        <dbReference type="ARBA" id="ARBA00004146"/>
    </source>
</evidence>
<evidence type="ECO:0000256" key="4">
    <source>
        <dbReference type="ARBA" id="ARBA00004514"/>
    </source>
</evidence>
<sequence length="473" mass="53894">MAESSEPGRRASAGGGSLEEEDDEEREPLLPRIAWAQPRKAAPGSAVRLLETAQEEDAASPGEAGDKELLLRPRDAPRCPSGDGRAPRSRPVGSELNTFLDDPEFADVILKAEQAIEFGVFPERISQGSSGSYFVKDPKRKIIGVFKPKSEEPYGQLNPKWTKYVHKVCCPCCFGRGCLLPNQGYLSEAGASLVDRKLHLGIVPKTRVVWLVSETFNYSTIDRAKSRGKKYALEKVPKVGRKFHRIGLPPKLFVEGYKEAEYWLRKFEADPLPENIRKQFQSQFERLVVLDYIIRNTDRGNDNWLIRCEKQKNGKEIKETEWIDDKEPLIKIAAIDNGLAFPFKHPDEWRAYPFHWAWLPQAKVPFSEEIRNLILPYISDMNFVQDLCEDLYELFKTDKGFDKATFESQMSVMRGQILNLTQALRDGKSPVQLVQMPCVIVERSQGGNQGRIVHLSNFFTQTVHCRKPFFSSW</sequence>
<evidence type="ECO:0000256" key="6">
    <source>
        <dbReference type="ARBA" id="ARBA00008941"/>
    </source>
</evidence>
<evidence type="ECO:0000313" key="22">
    <source>
        <dbReference type="Proteomes" id="UP000694910"/>
    </source>
</evidence>
<keyword evidence="16" id="KW-0443">Lipid metabolism</keyword>
<dbReference type="GeneID" id="101397336"/>
<keyword evidence="14 19" id="KW-0067">ATP-binding</keyword>
<protein>
    <recommendedName>
        <fullName evidence="19">Phosphatidylinositol 4-kinase type 2</fullName>
        <ecNumber evidence="19">2.7.1.67</ecNumber>
    </recommendedName>
</protein>
<organism evidence="22 23">
    <name type="scientific">Ceratotherium simum simum</name>
    <name type="common">Southern white rhinoceros</name>
    <dbReference type="NCBI Taxonomy" id="73337"/>
    <lineage>
        <taxon>Eukaryota</taxon>
        <taxon>Metazoa</taxon>
        <taxon>Chordata</taxon>
        <taxon>Craniata</taxon>
        <taxon>Vertebrata</taxon>
        <taxon>Euteleostomi</taxon>
        <taxon>Mammalia</taxon>
        <taxon>Eutheria</taxon>
        <taxon>Laurasiatheria</taxon>
        <taxon>Perissodactyla</taxon>
        <taxon>Rhinocerotidae</taxon>
        <taxon>Ceratotherium</taxon>
    </lineage>
</organism>
<keyword evidence="10 19" id="KW-0547">Nucleotide-binding</keyword>
<dbReference type="PANTHER" id="PTHR12865">
    <property type="entry name" value="PHOSPHATIDYLINOSITOL 4-KINASE TYPE-II"/>
    <property type="match status" value="1"/>
</dbReference>
<evidence type="ECO:0000256" key="9">
    <source>
        <dbReference type="ARBA" id="ARBA00022679"/>
    </source>
</evidence>
<dbReference type="PROSITE" id="PS50290">
    <property type="entry name" value="PI3_4_KINASE_3"/>
    <property type="match status" value="1"/>
</dbReference>
<evidence type="ECO:0000256" key="20">
    <source>
        <dbReference type="SAM" id="MobiDB-lite"/>
    </source>
</evidence>
<accession>A0ABM1CXW1</accession>
<keyword evidence="9 19" id="KW-0808">Transferase</keyword>
<comment type="subcellular location">
    <subcellularLocation>
        <location evidence="2">Cell membrane</location>
    </subcellularLocation>
    <subcellularLocation>
        <location evidence="4">Cytoplasm</location>
        <location evidence="4">Cytosol</location>
    </subcellularLocation>
    <subcellularLocation>
        <location evidence="1">Early endosome membrane</location>
    </subcellularLocation>
    <subcellularLocation>
        <location evidence="5">Endoplasmic reticulum membrane</location>
    </subcellularLocation>
    <subcellularLocation>
        <location evidence="3">Golgi apparatus membrane</location>
        <topology evidence="3">Peripheral membrane protein</topology>
    </subcellularLocation>
    <subcellularLocation>
        <location evidence="19">Membrane</location>
        <topology evidence="19">Peripheral membrane protein</topology>
    </subcellularLocation>
</comment>
<keyword evidence="12 19" id="KW-0418">Kinase</keyword>
<keyword evidence="7" id="KW-1003">Cell membrane</keyword>
<evidence type="ECO:0000256" key="15">
    <source>
        <dbReference type="ARBA" id="ARBA00023034"/>
    </source>
</evidence>
<keyword evidence="11" id="KW-0967">Endosome</keyword>
<keyword evidence="15" id="KW-0333">Golgi apparatus</keyword>
<evidence type="ECO:0000256" key="16">
    <source>
        <dbReference type="ARBA" id="ARBA00023098"/>
    </source>
</evidence>
<feature type="region of interest" description="Disordered" evidence="20">
    <location>
        <begin position="1"/>
        <end position="95"/>
    </location>
</feature>
<comment type="catalytic activity">
    <reaction evidence="18">
        <text>a 1,2-diacyl-sn-glycero-3-phospho-(1D-myo-inositol) + ATP = a 1,2-diacyl-sn-glycero-3-phospho-(1D-myo-inositol 4-phosphate) + ADP + H(+)</text>
        <dbReference type="Rhea" id="RHEA:19877"/>
        <dbReference type="ChEBI" id="CHEBI:15378"/>
        <dbReference type="ChEBI" id="CHEBI:30616"/>
        <dbReference type="ChEBI" id="CHEBI:57880"/>
        <dbReference type="ChEBI" id="CHEBI:58178"/>
        <dbReference type="ChEBI" id="CHEBI:456216"/>
        <dbReference type="EC" id="2.7.1.67"/>
    </reaction>
    <physiologicalReaction direction="left-to-right" evidence="18">
        <dbReference type="Rhea" id="RHEA:19878"/>
    </physiologicalReaction>
</comment>
<reference evidence="23" key="1">
    <citation type="submission" date="2025-08" db="UniProtKB">
        <authorList>
            <consortium name="RefSeq"/>
        </authorList>
    </citation>
    <scope>IDENTIFICATION</scope>
</reference>
<evidence type="ECO:0000256" key="8">
    <source>
        <dbReference type="ARBA" id="ARBA00022490"/>
    </source>
</evidence>
<evidence type="ECO:0000256" key="11">
    <source>
        <dbReference type="ARBA" id="ARBA00022753"/>
    </source>
</evidence>
<keyword evidence="8" id="KW-0963">Cytoplasm</keyword>
<dbReference type="InterPro" id="IPR039756">
    <property type="entry name" value="Lsb6/PI4K2"/>
</dbReference>